<feature type="repeat" description="TPR" evidence="1">
    <location>
        <begin position="316"/>
        <end position="349"/>
    </location>
</feature>
<dbReference type="InterPro" id="IPR040201">
    <property type="entry name" value="Mrg3-like"/>
</dbReference>
<evidence type="ECO:0000313" key="4">
    <source>
        <dbReference type="EMBL" id="OAQ36210.1"/>
    </source>
</evidence>
<name>A0A197KFA8_9FUNG</name>
<reference evidence="4 5" key="1">
    <citation type="submission" date="2016-05" db="EMBL/GenBank/DDBJ databases">
        <title>Genome sequencing reveals origins of a unique bacterial endosymbiosis in the earliest lineages of terrestrial Fungi.</title>
        <authorList>
            <consortium name="DOE Joint Genome Institute"/>
            <person name="Uehling J."/>
            <person name="Gryganskyi A."/>
            <person name="Hameed K."/>
            <person name="Tschaplinski T."/>
            <person name="Misztal P."/>
            <person name="Wu S."/>
            <person name="Desiro A."/>
            <person name="Vande Pol N."/>
            <person name="Du Z.-Y."/>
            <person name="Zienkiewicz A."/>
            <person name="Zienkiewicz K."/>
            <person name="Morin E."/>
            <person name="Tisserant E."/>
            <person name="Splivallo R."/>
            <person name="Hainaut M."/>
            <person name="Henrissat B."/>
            <person name="Ohm R."/>
            <person name="Kuo A."/>
            <person name="Yan J."/>
            <person name="Lipzen A."/>
            <person name="Nolan M."/>
            <person name="Labutti K."/>
            <person name="Barry K."/>
            <person name="Goldstein A."/>
            <person name="Labbe J."/>
            <person name="Schadt C."/>
            <person name="Tuskan G."/>
            <person name="Grigoriev I."/>
            <person name="Martin F."/>
            <person name="Vilgalys R."/>
            <person name="Bonito G."/>
        </authorList>
    </citation>
    <scope>NUCLEOTIDE SEQUENCE [LARGE SCALE GENOMIC DNA]</scope>
    <source>
        <strain evidence="4 5">AG-77</strain>
    </source>
</reference>
<dbReference type="Gene3D" id="1.25.40.10">
    <property type="entry name" value="Tetratricopeptide repeat domain"/>
    <property type="match status" value="1"/>
</dbReference>
<keyword evidence="1" id="KW-0802">TPR repeat</keyword>
<dbReference type="EMBL" id="KV442012">
    <property type="protein sequence ID" value="OAQ36210.1"/>
    <property type="molecule type" value="Genomic_DNA"/>
</dbReference>
<keyword evidence="3" id="KW-0812">Transmembrane</keyword>
<keyword evidence="5" id="KW-1185">Reference proteome</keyword>
<feature type="region of interest" description="Disordered" evidence="2">
    <location>
        <begin position="422"/>
        <end position="460"/>
    </location>
</feature>
<feature type="compositionally biased region" description="Polar residues" evidence="2">
    <location>
        <begin position="50"/>
        <end position="73"/>
    </location>
</feature>
<dbReference type="PANTHER" id="PTHR28142:SF1">
    <property type="entry name" value="MITOCHONDRIAL INNER MEMBRANE I-AAA PROTEASE SUPERCOMPLEX SUBUNIT MGR3-RELATED"/>
    <property type="match status" value="1"/>
</dbReference>
<evidence type="ECO:0000256" key="3">
    <source>
        <dbReference type="SAM" id="Phobius"/>
    </source>
</evidence>
<dbReference type="Proteomes" id="UP000078512">
    <property type="component" value="Unassembled WGS sequence"/>
</dbReference>
<gene>
    <name evidence="4" type="ORF">K457DRAFT_132189</name>
</gene>
<keyword evidence="3" id="KW-1133">Transmembrane helix</keyword>
<sequence length="554" mass="59788">MSSSRAFKDAATTLLAGGSTFSRLRVAPTLRASTPLRNVRTPHLFPRQRATANSASRGYASISTNTTPAPSSIDSTIGLTPGARVIIATTRGVRNVLIFATSTLGLVLFAFTGTHAYLEQYKCPSPAGVSTEVQRCLHGAWVREEISPDPDVAEVYLQKAVELARKDLETFYANKNKGKDGGDERLAFLEIEKDQALIEIQNRLARFYGRIGRDEQAATVWTRLWKLSEKEDPRSSTLSERSSSGLGSLFGGGASADRPLISQKDGIPYAKSAADCWMRMGEYEMAEEALAWTLSTLASIAPASAASTTSFPIEEIGLLSTLGALYVRQAKFEYALSLFVKALQAVQDHRASQTGSSVETTTDEKKKAALKEDNDMWYCREAILTQSIGETLYGAATRSSTSTSSTATTTIATPETTETKKSSSWKFWSSSSSSPSSSSSTPAAKSKAVPQQKSPQQIKKEEEALGWMQKALAMAKAKSGQHRDCDECAALGLNNLGLINEMEGKSDVALAQFKEAVLHATLAKDYVGIDDYNKNIARLTDADSESTPSKSTLA</sequence>
<keyword evidence="3" id="KW-0472">Membrane</keyword>
<dbReference type="SUPFAM" id="SSF48452">
    <property type="entry name" value="TPR-like"/>
    <property type="match status" value="1"/>
</dbReference>
<accession>A0A197KFA8</accession>
<proteinExistence type="predicted"/>
<evidence type="ECO:0000256" key="1">
    <source>
        <dbReference type="PROSITE-ProRule" id="PRU00339"/>
    </source>
</evidence>
<dbReference type="PANTHER" id="PTHR28142">
    <property type="entry name" value="MITOCHONDRIAL INNER MEMBRANE I-AAA PROTEASE SUPERCOMPLEX SUBUNIT MGR3-RELATED"/>
    <property type="match status" value="1"/>
</dbReference>
<protein>
    <submittedName>
        <fullName evidence="4">Uncharacterized protein</fullName>
    </submittedName>
</protein>
<dbReference type="InterPro" id="IPR019734">
    <property type="entry name" value="TPR_rpt"/>
</dbReference>
<dbReference type="InterPro" id="IPR011990">
    <property type="entry name" value="TPR-like_helical_dom_sf"/>
</dbReference>
<evidence type="ECO:0000256" key="2">
    <source>
        <dbReference type="SAM" id="MobiDB-lite"/>
    </source>
</evidence>
<evidence type="ECO:0000313" key="5">
    <source>
        <dbReference type="Proteomes" id="UP000078512"/>
    </source>
</evidence>
<dbReference type="OrthoDB" id="10050400at2759"/>
<feature type="compositionally biased region" description="Low complexity" evidence="2">
    <location>
        <begin position="422"/>
        <end position="447"/>
    </location>
</feature>
<feature type="region of interest" description="Disordered" evidence="2">
    <location>
        <begin position="48"/>
        <end position="73"/>
    </location>
</feature>
<organism evidence="4 5">
    <name type="scientific">Linnemannia elongata AG-77</name>
    <dbReference type="NCBI Taxonomy" id="1314771"/>
    <lineage>
        <taxon>Eukaryota</taxon>
        <taxon>Fungi</taxon>
        <taxon>Fungi incertae sedis</taxon>
        <taxon>Mucoromycota</taxon>
        <taxon>Mortierellomycotina</taxon>
        <taxon>Mortierellomycetes</taxon>
        <taxon>Mortierellales</taxon>
        <taxon>Mortierellaceae</taxon>
        <taxon>Linnemannia</taxon>
    </lineage>
</organism>
<feature type="transmembrane region" description="Helical" evidence="3">
    <location>
        <begin position="96"/>
        <end position="118"/>
    </location>
</feature>
<dbReference type="AlphaFoldDB" id="A0A197KFA8"/>
<dbReference type="PROSITE" id="PS50005">
    <property type="entry name" value="TPR"/>
    <property type="match status" value="1"/>
</dbReference>